<dbReference type="Pfam" id="PF13356">
    <property type="entry name" value="Arm-DNA-bind_3"/>
    <property type="match status" value="1"/>
</dbReference>
<sequence length="89" mass="10193">MLIYRLDDKKWTLAFGTYPVLTLSEARRTRDEARKKIAVAVDANDLKKCGEAHGRLNSNEQNWTYADITASAESEIRRLMDCAVHARDH</sequence>
<name>A0A158HTI5_9BURK</name>
<protein>
    <submittedName>
        <fullName evidence="2">Phage integrase family protein</fullName>
    </submittedName>
</protein>
<dbReference type="Gene3D" id="3.30.160.390">
    <property type="entry name" value="Integrase, DNA-binding domain"/>
    <property type="match status" value="1"/>
</dbReference>
<keyword evidence="3" id="KW-1185">Reference proteome</keyword>
<evidence type="ECO:0000313" key="2">
    <source>
        <dbReference type="EMBL" id="SAL47684.1"/>
    </source>
</evidence>
<dbReference type="InterPro" id="IPR025166">
    <property type="entry name" value="Integrase_DNA_bind_dom"/>
</dbReference>
<feature type="domain" description="Integrase DNA-binding" evidence="1">
    <location>
        <begin position="3"/>
        <end position="47"/>
    </location>
</feature>
<proteinExistence type="predicted"/>
<dbReference type="OrthoDB" id="9775880at2"/>
<dbReference type="EMBL" id="FCOL02000009">
    <property type="protein sequence ID" value="SAL47684.1"/>
    <property type="molecule type" value="Genomic_DNA"/>
</dbReference>
<dbReference type="AlphaFoldDB" id="A0A158HTI5"/>
<evidence type="ECO:0000259" key="1">
    <source>
        <dbReference type="Pfam" id="PF13356"/>
    </source>
</evidence>
<reference evidence="2" key="1">
    <citation type="submission" date="2016-01" db="EMBL/GenBank/DDBJ databases">
        <authorList>
            <person name="Peeters C."/>
        </authorList>
    </citation>
    <scope>NUCLEOTIDE SEQUENCE [LARGE SCALE GENOMIC DNA]</scope>
    <source>
        <strain evidence="2">LMG 22937</strain>
    </source>
</reference>
<gene>
    <name evidence="2" type="ORF">AWB67_02123</name>
</gene>
<dbReference type="InterPro" id="IPR038488">
    <property type="entry name" value="Integrase_DNA-bd_sf"/>
</dbReference>
<comment type="caution">
    <text evidence="2">The sequence shown here is derived from an EMBL/GenBank/DDBJ whole genome shotgun (WGS) entry which is preliminary data.</text>
</comment>
<accession>A0A158HTI5</accession>
<organism evidence="2 3">
    <name type="scientific">Caballeronia terrestris</name>
    <dbReference type="NCBI Taxonomy" id="1226301"/>
    <lineage>
        <taxon>Bacteria</taxon>
        <taxon>Pseudomonadati</taxon>
        <taxon>Pseudomonadota</taxon>
        <taxon>Betaproteobacteria</taxon>
        <taxon>Burkholderiales</taxon>
        <taxon>Burkholderiaceae</taxon>
        <taxon>Caballeronia</taxon>
    </lineage>
</organism>
<dbReference type="RefSeq" id="WP_087656187.1">
    <property type="nucleotide sequence ID" value="NZ_FCOL02000009.1"/>
</dbReference>
<dbReference type="Proteomes" id="UP000054925">
    <property type="component" value="Unassembled WGS sequence"/>
</dbReference>
<evidence type="ECO:0000313" key="3">
    <source>
        <dbReference type="Proteomes" id="UP000054925"/>
    </source>
</evidence>